<evidence type="ECO:0000313" key="2">
    <source>
        <dbReference type="Proteomes" id="UP001164929"/>
    </source>
</evidence>
<organism evidence="1 2">
    <name type="scientific">Populus alba x Populus x berolinensis</name>
    <dbReference type="NCBI Taxonomy" id="444605"/>
    <lineage>
        <taxon>Eukaryota</taxon>
        <taxon>Viridiplantae</taxon>
        <taxon>Streptophyta</taxon>
        <taxon>Embryophyta</taxon>
        <taxon>Tracheophyta</taxon>
        <taxon>Spermatophyta</taxon>
        <taxon>Magnoliopsida</taxon>
        <taxon>eudicotyledons</taxon>
        <taxon>Gunneridae</taxon>
        <taxon>Pentapetalae</taxon>
        <taxon>rosids</taxon>
        <taxon>fabids</taxon>
        <taxon>Malpighiales</taxon>
        <taxon>Salicaceae</taxon>
        <taxon>Saliceae</taxon>
        <taxon>Populus</taxon>
    </lineage>
</organism>
<evidence type="ECO:0000313" key="1">
    <source>
        <dbReference type="EMBL" id="KAJ6986434.1"/>
    </source>
</evidence>
<comment type="caution">
    <text evidence="1">The sequence shown here is derived from an EMBL/GenBank/DDBJ whole genome shotgun (WGS) entry which is preliminary data.</text>
</comment>
<keyword evidence="2" id="KW-1185">Reference proteome</keyword>
<dbReference type="AlphaFoldDB" id="A0AAD6MIY4"/>
<proteinExistence type="predicted"/>
<dbReference type="Proteomes" id="UP001164929">
    <property type="component" value="Chromosome 8"/>
</dbReference>
<gene>
    <name evidence="1" type="ORF">NC653_019817</name>
</gene>
<dbReference type="EMBL" id="JAQIZT010000008">
    <property type="protein sequence ID" value="KAJ6986434.1"/>
    <property type="molecule type" value="Genomic_DNA"/>
</dbReference>
<protein>
    <submittedName>
        <fullName evidence="1">Uncharacterized protein</fullName>
    </submittedName>
</protein>
<accession>A0AAD6MIY4</accession>
<name>A0AAD6MIY4_9ROSI</name>
<reference evidence="1" key="1">
    <citation type="journal article" date="2023" name="Mol. Ecol. Resour.">
        <title>Chromosome-level genome assembly of a triploid poplar Populus alba 'Berolinensis'.</title>
        <authorList>
            <person name="Chen S."/>
            <person name="Yu Y."/>
            <person name="Wang X."/>
            <person name="Wang S."/>
            <person name="Zhang T."/>
            <person name="Zhou Y."/>
            <person name="He R."/>
            <person name="Meng N."/>
            <person name="Wang Y."/>
            <person name="Liu W."/>
            <person name="Liu Z."/>
            <person name="Liu J."/>
            <person name="Guo Q."/>
            <person name="Huang H."/>
            <person name="Sederoff R.R."/>
            <person name="Wang G."/>
            <person name="Qu G."/>
            <person name="Chen S."/>
        </authorList>
    </citation>
    <scope>NUCLEOTIDE SEQUENCE</scope>
    <source>
        <strain evidence="1">SC-2020</strain>
    </source>
</reference>
<sequence length="82" mass="9332">MAWSNMFSYFSFQNFPSYLSATKGKKVTSHETGNNGERSAFVLARNFAGQSEVGRDGYNTLSNLMEPKLRGITMLDWLIFYC</sequence>